<dbReference type="InterPro" id="IPR050953">
    <property type="entry name" value="N4_N6_ade-DNA_methylase"/>
</dbReference>
<keyword evidence="2 7" id="KW-0489">Methyltransferase</keyword>
<dbReference type="InterPro" id="IPR029063">
    <property type="entry name" value="SAM-dependent_MTases_sf"/>
</dbReference>
<dbReference type="GeneID" id="85229364"/>
<organism evidence="7 8">
    <name type="scientific">Methanochimaera problematica</name>
    <dbReference type="NCBI Taxonomy" id="2609417"/>
    <lineage>
        <taxon>Archaea</taxon>
        <taxon>Methanobacteriati</taxon>
        <taxon>Methanobacteriota</taxon>
        <taxon>Stenosarchaea group</taxon>
        <taxon>Methanomicrobia</taxon>
        <taxon>Methanomicrobiales</taxon>
        <taxon>Methanomicrobiaceae</taxon>
        <taxon>Methanochimaera</taxon>
    </lineage>
</organism>
<accession>A0AA97FD21</accession>
<feature type="domain" description="Type II methyltransferase M.TaqI-like" evidence="6">
    <location>
        <begin position="128"/>
        <end position="244"/>
    </location>
</feature>
<dbReference type="GO" id="GO:0009007">
    <property type="term" value="F:site-specific DNA-methyltransferase (adenine-specific) activity"/>
    <property type="evidence" value="ECO:0007669"/>
    <property type="project" value="UniProtKB-EC"/>
</dbReference>
<dbReference type="RefSeq" id="WP_317137546.1">
    <property type="nucleotide sequence ID" value="NZ_CP043875.1"/>
</dbReference>
<dbReference type="KEGG" id="mefw:F1737_04310"/>
<evidence type="ECO:0000256" key="1">
    <source>
        <dbReference type="ARBA" id="ARBA00011900"/>
    </source>
</evidence>
<sequence length="514" mass="59964">MESFKDSSENLSESSILDSSVQLAERFCNNNYKNKRKPIGQFFTPPDVANYMANQIKLPKQDFSLLDPGAGTGILLAAVCDRIYNEYKKPINLTIVAYENNFEIIPNLEETLSYCRTKLFEKGHIVNYTVIKKDFIDINSRYLLKKPKKDLPYYDIVISNPPYYKLNKDSKESKLMSEFVYGQPNIYSFFVIVSTKMLKENGQFIYITPRSFCSGLYYKKMRKWLLDNSCITKIHSFNSRKNIFEMDNILQEVLIIAGEATNKKKCKSVHISLSSDRTFSDLYDLSVPYSLINPGKNKESYIRIPMNEKDLNLIKKIDSWNNVLKDFNINISTGKVVDFRTKGNLVNNYDQEGSVPLIWMQNLDINKVNLDIQNFEKPRGILHNNETVNITIPVKNYILMKRFTTKNDKRRLFAVPFPKKDFRDFRYIGFENHLNYIYKIEGELSLNEMYGLSALFNSKIMDSYFRTISGSTQVNATDIRKMPLPDYDKIISLGNYSRRNKKLDYSDYIQKILK</sequence>
<dbReference type="EC" id="2.1.1.72" evidence="1"/>
<evidence type="ECO:0000256" key="2">
    <source>
        <dbReference type="ARBA" id="ARBA00022603"/>
    </source>
</evidence>
<protein>
    <recommendedName>
        <fullName evidence="1">site-specific DNA-methyltransferase (adenine-specific)</fullName>
        <ecNumber evidence="1">2.1.1.72</ecNumber>
    </recommendedName>
</protein>
<evidence type="ECO:0000256" key="5">
    <source>
        <dbReference type="ARBA" id="ARBA00047942"/>
    </source>
</evidence>
<comment type="catalytic activity">
    <reaction evidence="5">
        <text>a 2'-deoxyadenosine in DNA + S-adenosyl-L-methionine = an N(6)-methyl-2'-deoxyadenosine in DNA + S-adenosyl-L-homocysteine + H(+)</text>
        <dbReference type="Rhea" id="RHEA:15197"/>
        <dbReference type="Rhea" id="RHEA-COMP:12418"/>
        <dbReference type="Rhea" id="RHEA-COMP:12419"/>
        <dbReference type="ChEBI" id="CHEBI:15378"/>
        <dbReference type="ChEBI" id="CHEBI:57856"/>
        <dbReference type="ChEBI" id="CHEBI:59789"/>
        <dbReference type="ChEBI" id="CHEBI:90615"/>
        <dbReference type="ChEBI" id="CHEBI:90616"/>
        <dbReference type="EC" id="2.1.1.72"/>
    </reaction>
</comment>
<keyword evidence="4" id="KW-0949">S-adenosyl-L-methionine</keyword>
<evidence type="ECO:0000256" key="4">
    <source>
        <dbReference type="ARBA" id="ARBA00022691"/>
    </source>
</evidence>
<evidence type="ECO:0000259" key="6">
    <source>
        <dbReference type="Pfam" id="PF07669"/>
    </source>
</evidence>
<dbReference type="GO" id="GO:0032259">
    <property type="term" value="P:methylation"/>
    <property type="evidence" value="ECO:0007669"/>
    <property type="project" value="UniProtKB-KW"/>
</dbReference>
<dbReference type="Proteomes" id="UP001301797">
    <property type="component" value="Chromosome"/>
</dbReference>
<keyword evidence="8" id="KW-1185">Reference proteome</keyword>
<dbReference type="SUPFAM" id="SSF53335">
    <property type="entry name" value="S-adenosyl-L-methionine-dependent methyltransferases"/>
    <property type="match status" value="1"/>
</dbReference>
<dbReference type="Pfam" id="PF07669">
    <property type="entry name" value="Eco57I"/>
    <property type="match status" value="1"/>
</dbReference>
<gene>
    <name evidence="7" type="ORF">F1737_04310</name>
</gene>
<dbReference type="AlphaFoldDB" id="A0AA97FD21"/>
<reference evidence="7 8" key="1">
    <citation type="submission" date="2019-09" db="EMBL/GenBank/DDBJ databases">
        <title>The complete genome of Methanoplanus sp. FWC-SCC4.</title>
        <authorList>
            <person name="Chen S.-C."/>
            <person name="Zhou Y.-Z."/>
            <person name="Lai M.-C."/>
        </authorList>
    </citation>
    <scope>NUCLEOTIDE SEQUENCE [LARGE SCALE GENOMIC DNA]</scope>
    <source>
        <strain evidence="7 8">FWC-SCC4</strain>
    </source>
</reference>
<dbReference type="InterPro" id="IPR002052">
    <property type="entry name" value="DNA_methylase_N6_adenine_CS"/>
</dbReference>
<dbReference type="EMBL" id="CP043875">
    <property type="protein sequence ID" value="WOF15978.1"/>
    <property type="molecule type" value="Genomic_DNA"/>
</dbReference>
<evidence type="ECO:0000256" key="3">
    <source>
        <dbReference type="ARBA" id="ARBA00022679"/>
    </source>
</evidence>
<dbReference type="PANTHER" id="PTHR33841">
    <property type="entry name" value="DNA METHYLTRANSFERASE YEEA-RELATED"/>
    <property type="match status" value="1"/>
</dbReference>
<keyword evidence="3" id="KW-0808">Transferase</keyword>
<dbReference type="InterPro" id="IPR011639">
    <property type="entry name" value="MethylTrfase_TaqI-like_dom"/>
</dbReference>
<dbReference type="GO" id="GO:0003676">
    <property type="term" value="F:nucleic acid binding"/>
    <property type="evidence" value="ECO:0007669"/>
    <property type="project" value="InterPro"/>
</dbReference>
<dbReference type="PROSITE" id="PS00092">
    <property type="entry name" value="N6_MTASE"/>
    <property type="match status" value="1"/>
</dbReference>
<dbReference type="GO" id="GO:0006304">
    <property type="term" value="P:DNA modification"/>
    <property type="evidence" value="ECO:0007669"/>
    <property type="project" value="InterPro"/>
</dbReference>
<proteinExistence type="predicted"/>
<name>A0AA97FD21_9EURY</name>
<dbReference type="PRINTS" id="PR00507">
    <property type="entry name" value="N12N6MTFRASE"/>
</dbReference>
<evidence type="ECO:0000313" key="8">
    <source>
        <dbReference type="Proteomes" id="UP001301797"/>
    </source>
</evidence>
<dbReference type="PANTHER" id="PTHR33841:SF1">
    <property type="entry name" value="DNA METHYLTRANSFERASE A"/>
    <property type="match status" value="1"/>
</dbReference>
<dbReference type="REBASE" id="769000">
    <property type="entry name" value="M.MspC4ORF4310P"/>
</dbReference>
<evidence type="ECO:0000313" key="7">
    <source>
        <dbReference type="EMBL" id="WOF15978.1"/>
    </source>
</evidence>
<dbReference type="Gene3D" id="3.40.50.150">
    <property type="entry name" value="Vaccinia Virus protein VP39"/>
    <property type="match status" value="1"/>
</dbReference>